<protein>
    <submittedName>
        <fullName evidence="1">Uncharacterized protein</fullName>
    </submittedName>
</protein>
<organism evidence="1 2">
    <name type="scientific">Sulfobacillus thermotolerans</name>
    <dbReference type="NCBI Taxonomy" id="338644"/>
    <lineage>
        <taxon>Bacteria</taxon>
        <taxon>Bacillati</taxon>
        <taxon>Bacillota</taxon>
        <taxon>Clostridia</taxon>
        <taxon>Eubacteriales</taxon>
        <taxon>Clostridiales Family XVII. Incertae Sedis</taxon>
        <taxon>Sulfobacillus</taxon>
    </lineage>
</organism>
<sequence>MAEIAISTLSRCRQDAARAAMRFSLEAETHFRARRYKSAAFWAVASLEESGRAILCQEWVASSHPGCLMTAVPQKAWNAVRFADADDGHQIRLRAAQAGTAIMMNAFLLHTQDQESASVRDFHQQRVRDILRRYPVVKAWVRDWISAFIGGSFQSSLPLGPLESGPQALPMWSPSKQKAEADEALVLAPGSTSIAVGLRHKVRAYVGWALLLSNLFRVQETVMS</sequence>
<evidence type="ECO:0000313" key="2">
    <source>
        <dbReference type="Proteomes" id="UP000325292"/>
    </source>
</evidence>
<reference evidence="1 2" key="1">
    <citation type="journal article" date="2019" name="Sci. Rep.">
        <title>Sulfobacillus thermotolerans: new insights into resistance and metabolic capacities of acidophilic chemolithotrophs.</title>
        <authorList>
            <person name="Panyushkina A.E."/>
            <person name="Babenko V.V."/>
            <person name="Nikitina A.S."/>
            <person name="Selezneva O.V."/>
            <person name="Tsaplina I.A."/>
            <person name="Letarova M.A."/>
            <person name="Kostryukova E.S."/>
            <person name="Letarov A.V."/>
        </authorList>
    </citation>
    <scope>NUCLEOTIDE SEQUENCE [LARGE SCALE GENOMIC DNA]</scope>
    <source>
        <strain evidence="1 2">Kr1</strain>
    </source>
</reference>
<keyword evidence="2" id="KW-1185">Reference proteome</keyword>
<dbReference type="Pfam" id="PF18728">
    <property type="entry name" value="HEPN_AbiV"/>
    <property type="match status" value="1"/>
</dbReference>
<proteinExistence type="predicted"/>
<accession>A0ABM6RR68</accession>
<gene>
    <name evidence="1" type="ORF">BXT84_07835</name>
</gene>
<dbReference type="InterPro" id="IPR030987">
    <property type="entry name" value="AbiV"/>
</dbReference>
<dbReference type="Proteomes" id="UP000325292">
    <property type="component" value="Chromosome"/>
</dbReference>
<dbReference type="EMBL" id="CP019454">
    <property type="protein sequence ID" value="AUW93865.1"/>
    <property type="molecule type" value="Genomic_DNA"/>
</dbReference>
<name>A0ABM6RR68_9FIRM</name>
<evidence type="ECO:0000313" key="1">
    <source>
        <dbReference type="EMBL" id="AUW93865.1"/>
    </source>
</evidence>